<evidence type="ECO:0000256" key="4">
    <source>
        <dbReference type="ARBA" id="ARBA00022801"/>
    </source>
</evidence>
<feature type="compositionally biased region" description="Low complexity" evidence="9">
    <location>
        <begin position="767"/>
        <end position="783"/>
    </location>
</feature>
<proteinExistence type="inferred from homology"/>
<keyword evidence="4" id="KW-0378">Hydrolase</keyword>
<name>A0AAN6HDX6_9PEZI</name>
<feature type="compositionally biased region" description="Acidic residues" evidence="9">
    <location>
        <begin position="623"/>
        <end position="637"/>
    </location>
</feature>
<evidence type="ECO:0000313" key="11">
    <source>
        <dbReference type="EMBL" id="KAK0959869.1"/>
    </source>
</evidence>
<evidence type="ECO:0000256" key="9">
    <source>
        <dbReference type="SAM" id="MobiDB-lite"/>
    </source>
</evidence>
<dbReference type="EMBL" id="JAUJLE010000343">
    <property type="protein sequence ID" value="KAK0959869.1"/>
    <property type="molecule type" value="Genomic_DNA"/>
</dbReference>
<dbReference type="Pfam" id="PF02586">
    <property type="entry name" value="SRAP"/>
    <property type="match status" value="1"/>
</dbReference>
<keyword evidence="12" id="KW-1185">Reference proteome</keyword>
<comment type="similarity">
    <text evidence="1">Belongs to the SOS response-associated peptidase family.</text>
</comment>
<dbReference type="GO" id="GO:0016829">
    <property type="term" value="F:lyase activity"/>
    <property type="evidence" value="ECO:0007669"/>
    <property type="project" value="UniProtKB-KW"/>
</dbReference>
<feature type="compositionally biased region" description="Basic and acidic residues" evidence="9">
    <location>
        <begin position="681"/>
        <end position="695"/>
    </location>
</feature>
<keyword evidence="7" id="KW-0456">Lyase</keyword>
<keyword evidence="8" id="KW-0694">RNA-binding</keyword>
<dbReference type="PROSITE" id="PS50102">
    <property type="entry name" value="RRM"/>
    <property type="match status" value="1"/>
</dbReference>
<dbReference type="GO" id="GO:0006508">
    <property type="term" value="P:proteolysis"/>
    <property type="evidence" value="ECO:0007669"/>
    <property type="project" value="UniProtKB-KW"/>
</dbReference>
<dbReference type="AlphaFoldDB" id="A0AAN6HDX6"/>
<feature type="compositionally biased region" description="Basic and acidic residues" evidence="9">
    <location>
        <begin position="664"/>
        <end position="674"/>
    </location>
</feature>
<dbReference type="GO" id="GO:0106300">
    <property type="term" value="P:protein-DNA covalent cross-linking repair"/>
    <property type="evidence" value="ECO:0007669"/>
    <property type="project" value="InterPro"/>
</dbReference>
<evidence type="ECO:0000256" key="3">
    <source>
        <dbReference type="ARBA" id="ARBA00022763"/>
    </source>
</evidence>
<dbReference type="InterPro" id="IPR036590">
    <property type="entry name" value="SRAP-like"/>
</dbReference>
<evidence type="ECO:0000256" key="1">
    <source>
        <dbReference type="ARBA" id="ARBA00008136"/>
    </source>
</evidence>
<keyword evidence="3" id="KW-0227">DNA damage</keyword>
<feature type="compositionally biased region" description="Basic and acidic residues" evidence="9">
    <location>
        <begin position="282"/>
        <end position="319"/>
    </location>
</feature>
<keyword evidence="5" id="KW-0190">Covalent protein-DNA linkage</keyword>
<feature type="domain" description="RRM" evidence="10">
    <location>
        <begin position="554"/>
        <end position="671"/>
    </location>
</feature>
<dbReference type="InterPro" id="IPR035979">
    <property type="entry name" value="RBD_domain_sf"/>
</dbReference>
<feature type="region of interest" description="Disordered" evidence="9">
    <location>
        <begin position="282"/>
        <end position="333"/>
    </location>
</feature>
<feature type="compositionally biased region" description="Basic and acidic residues" evidence="9">
    <location>
        <begin position="49"/>
        <end position="69"/>
    </location>
</feature>
<sequence length="795" mass="87896">MPADEAPDDDDNQTRQTYNFAPGSHGLIYRAHTSDRGAGTQEDGEEESEPARKRTKLTHDHDATQSTHEVDGLATKEVKYKLQAAKWGLIPFWTKRPPDYSSQLRTINCRDDSLAQNGGMWNTMKQRKRCIVVAEGFYEWLKKNGGKNKIPHYVKRKDGGLMCMAGLWDCVRYEGSEEGEGVYTYTVITTDSNKQLKFLHDRMPVILEPASDEMRAWLDPSHPGWTKDLQSMLKPFSGELDCYPVDKAVGKVGNSSPSFVVPVDSKENKKNIANFFGKQRETADDVAAKNHAKEEEDEVKRDDDGVQEDENRTTSKVEDPESAAPLPKPADLPDEELEQAMKRETDDVDDDALVKAADDAQVEQSIKREISDLDDNAILEAAKSPPSRRVGATSPSPVKATPPLLLREMNFAVSQLPALSSYEPTTPAPTRASPTYHNATRDPLSAEDDEEYLFPGRLQVIESAVLRDAHALSYTAPDRFDASRLAWLMKRFCQNILPRDPSLTPFLAKLRAFPFCAPVAADALRHTPQSFLLGFHGGGEEGVEARVMKKESSKRIFVGNLGFDVTREELEELFGVAGEVEDVFMATFQDSGKSKGFAWIRFMEAEAAEAAVRGFVYVKADEDGSGGESEDGDEDQADAGQKKARKTKSRRHKKHINQLHGRPLRCEFAEDPQTRYKKRYGKDAVKPAPGRDRRAPPVRAAPDPAASGANRESIHASAAGEAPTDDLSSLISAAAAARSSKGPTPHAQKRDKEQRRDERRKRHDARTVAPGAALAGAQRATGAIVEGKGRKVVFD</sequence>
<keyword evidence="2" id="KW-0645">Protease</keyword>
<gene>
    <name evidence="11" type="ORF">LTR91_020620</name>
</gene>
<reference evidence="11" key="1">
    <citation type="submission" date="2023-06" db="EMBL/GenBank/DDBJ databases">
        <title>Black Yeasts Isolated from many extreme environments.</title>
        <authorList>
            <person name="Coleine C."/>
            <person name="Stajich J.E."/>
            <person name="Selbmann L."/>
        </authorList>
    </citation>
    <scope>NUCLEOTIDE SEQUENCE</scope>
    <source>
        <strain evidence="11">CCFEE 5200</strain>
    </source>
</reference>
<comment type="caution">
    <text evidence="11">The sequence shown here is derived from an EMBL/GenBank/DDBJ whole genome shotgun (WGS) entry which is preliminary data.</text>
</comment>
<feature type="region of interest" description="Disordered" evidence="9">
    <location>
        <begin position="381"/>
        <end position="401"/>
    </location>
</feature>
<feature type="region of interest" description="Disordered" evidence="9">
    <location>
        <begin position="1"/>
        <end position="69"/>
    </location>
</feature>
<evidence type="ECO:0000256" key="8">
    <source>
        <dbReference type="PROSITE-ProRule" id="PRU00176"/>
    </source>
</evidence>
<dbReference type="InterPro" id="IPR000504">
    <property type="entry name" value="RRM_dom"/>
</dbReference>
<dbReference type="GO" id="GO:0008233">
    <property type="term" value="F:peptidase activity"/>
    <property type="evidence" value="ECO:0007669"/>
    <property type="project" value="UniProtKB-KW"/>
</dbReference>
<protein>
    <recommendedName>
        <fullName evidence="10">RRM domain-containing protein</fullName>
    </recommendedName>
</protein>
<keyword evidence="6" id="KW-0238">DNA-binding</keyword>
<feature type="compositionally biased region" description="Low complexity" evidence="9">
    <location>
        <begin position="728"/>
        <end position="740"/>
    </location>
</feature>
<evidence type="ECO:0000313" key="12">
    <source>
        <dbReference type="Proteomes" id="UP001175353"/>
    </source>
</evidence>
<dbReference type="Gene3D" id="3.90.1680.10">
    <property type="entry name" value="SOS response associated peptidase-like"/>
    <property type="match status" value="1"/>
</dbReference>
<dbReference type="Gene3D" id="3.30.70.330">
    <property type="match status" value="1"/>
</dbReference>
<organism evidence="11 12">
    <name type="scientific">Friedmanniomyces endolithicus</name>
    <dbReference type="NCBI Taxonomy" id="329885"/>
    <lineage>
        <taxon>Eukaryota</taxon>
        <taxon>Fungi</taxon>
        <taxon>Dikarya</taxon>
        <taxon>Ascomycota</taxon>
        <taxon>Pezizomycotina</taxon>
        <taxon>Dothideomycetes</taxon>
        <taxon>Dothideomycetidae</taxon>
        <taxon>Mycosphaerellales</taxon>
        <taxon>Teratosphaeriaceae</taxon>
        <taxon>Friedmanniomyces</taxon>
    </lineage>
</organism>
<feature type="compositionally biased region" description="Basic residues" evidence="9">
    <location>
        <begin position="642"/>
        <end position="657"/>
    </location>
</feature>
<dbReference type="PANTHER" id="PTHR13604">
    <property type="entry name" value="DC12-RELATED"/>
    <property type="match status" value="1"/>
</dbReference>
<feature type="region of interest" description="Disordered" evidence="9">
    <location>
        <begin position="622"/>
        <end position="795"/>
    </location>
</feature>
<evidence type="ECO:0000259" key="10">
    <source>
        <dbReference type="PROSITE" id="PS50102"/>
    </source>
</evidence>
<feature type="compositionally biased region" description="Low complexity" evidence="9">
    <location>
        <begin position="697"/>
        <end position="706"/>
    </location>
</feature>
<dbReference type="InterPro" id="IPR003738">
    <property type="entry name" value="SRAP"/>
</dbReference>
<feature type="compositionally biased region" description="Acidic residues" evidence="9">
    <location>
        <begin position="1"/>
        <end position="11"/>
    </location>
</feature>
<dbReference type="SUPFAM" id="SSF54928">
    <property type="entry name" value="RNA-binding domain, RBD"/>
    <property type="match status" value="1"/>
</dbReference>
<evidence type="ECO:0000256" key="5">
    <source>
        <dbReference type="ARBA" id="ARBA00023124"/>
    </source>
</evidence>
<evidence type="ECO:0000256" key="2">
    <source>
        <dbReference type="ARBA" id="ARBA00022670"/>
    </source>
</evidence>
<dbReference type="Proteomes" id="UP001175353">
    <property type="component" value="Unassembled WGS sequence"/>
</dbReference>
<dbReference type="PANTHER" id="PTHR13604:SF0">
    <property type="entry name" value="ABASIC SITE PROCESSING PROTEIN HMCES"/>
    <property type="match status" value="1"/>
</dbReference>
<dbReference type="SUPFAM" id="SSF143081">
    <property type="entry name" value="BB1717-like"/>
    <property type="match status" value="1"/>
</dbReference>
<dbReference type="GO" id="GO:0003723">
    <property type="term" value="F:RNA binding"/>
    <property type="evidence" value="ECO:0007669"/>
    <property type="project" value="UniProtKB-UniRule"/>
</dbReference>
<evidence type="ECO:0000256" key="7">
    <source>
        <dbReference type="ARBA" id="ARBA00023239"/>
    </source>
</evidence>
<feature type="compositionally biased region" description="Basic and acidic residues" evidence="9">
    <location>
        <begin position="748"/>
        <end position="757"/>
    </location>
</feature>
<dbReference type="Pfam" id="PF00076">
    <property type="entry name" value="RRM_1"/>
    <property type="match status" value="1"/>
</dbReference>
<dbReference type="SMART" id="SM00360">
    <property type="entry name" value="RRM"/>
    <property type="match status" value="1"/>
</dbReference>
<dbReference type="GO" id="GO:0003697">
    <property type="term" value="F:single-stranded DNA binding"/>
    <property type="evidence" value="ECO:0007669"/>
    <property type="project" value="InterPro"/>
</dbReference>
<accession>A0AAN6HDX6</accession>
<dbReference type="InterPro" id="IPR012677">
    <property type="entry name" value="Nucleotide-bd_a/b_plait_sf"/>
</dbReference>
<evidence type="ECO:0000256" key="6">
    <source>
        <dbReference type="ARBA" id="ARBA00023125"/>
    </source>
</evidence>